<dbReference type="Gene3D" id="3.50.30.10">
    <property type="entry name" value="Phosphohistidine domain"/>
    <property type="match status" value="1"/>
</dbReference>
<protein>
    <recommendedName>
        <fullName evidence="6">Phosphoenolpyruvate synthase</fullName>
        <ecNumber evidence="5">2.7.9.2</ecNumber>
    </recommendedName>
    <alternativeName>
        <fullName evidence="13">Pyruvate, water dikinase</fullName>
    </alternativeName>
</protein>
<comment type="cofactor">
    <cofactor evidence="1">
        <name>Mg(2+)</name>
        <dbReference type="ChEBI" id="CHEBI:18420"/>
    </cofactor>
</comment>
<dbReference type="GO" id="GO:0006094">
    <property type="term" value="P:gluconeogenesis"/>
    <property type="evidence" value="ECO:0007669"/>
    <property type="project" value="UniProtKB-UniPathway"/>
</dbReference>
<dbReference type="InterPro" id="IPR006319">
    <property type="entry name" value="PEP_synth"/>
</dbReference>
<name>A0A563VLP3_9CYAN</name>
<dbReference type="InterPro" id="IPR000121">
    <property type="entry name" value="PEP_util_C"/>
</dbReference>
<evidence type="ECO:0000256" key="6">
    <source>
        <dbReference type="ARBA" id="ARBA00021623"/>
    </source>
</evidence>
<dbReference type="Proteomes" id="UP000320055">
    <property type="component" value="Unassembled WGS sequence"/>
</dbReference>
<comment type="function">
    <text evidence="2">Catalyzes the phosphorylation of pyruvate to phosphoenolpyruvate.</text>
</comment>
<evidence type="ECO:0000256" key="11">
    <source>
        <dbReference type="ARBA" id="ARBA00022840"/>
    </source>
</evidence>
<dbReference type="Gene3D" id="3.30.470.20">
    <property type="entry name" value="ATP-grasp fold, B domain"/>
    <property type="match status" value="1"/>
</dbReference>
<evidence type="ECO:0000256" key="3">
    <source>
        <dbReference type="ARBA" id="ARBA00004742"/>
    </source>
</evidence>
<dbReference type="PANTHER" id="PTHR43030">
    <property type="entry name" value="PHOSPHOENOLPYRUVATE SYNTHASE"/>
    <property type="match status" value="1"/>
</dbReference>
<evidence type="ECO:0000256" key="14">
    <source>
        <dbReference type="ARBA" id="ARBA00047700"/>
    </source>
</evidence>
<keyword evidence="12" id="KW-0460">Magnesium</keyword>
<dbReference type="SUPFAM" id="SSF51621">
    <property type="entry name" value="Phosphoenolpyruvate/pyruvate domain"/>
    <property type="match status" value="1"/>
</dbReference>
<dbReference type="EC" id="2.7.9.2" evidence="5"/>
<evidence type="ECO:0000256" key="9">
    <source>
        <dbReference type="ARBA" id="ARBA00022741"/>
    </source>
</evidence>
<feature type="domain" description="PEP-utilising enzyme C-terminal" evidence="17">
    <location>
        <begin position="518"/>
        <end position="796"/>
    </location>
</feature>
<evidence type="ECO:0000313" key="18">
    <source>
        <dbReference type="EMBL" id="VEP12338.1"/>
    </source>
</evidence>
<keyword evidence="19" id="KW-1185">Reference proteome</keyword>
<comment type="catalytic activity">
    <reaction evidence="14">
        <text>pyruvate + ATP + H2O = phosphoenolpyruvate + AMP + phosphate + 2 H(+)</text>
        <dbReference type="Rhea" id="RHEA:11364"/>
        <dbReference type="ChEBI" id="CHEBI:15361"/>
        <dbReference type="ChEBI" id="CHEBI:15377"/>
        <dbReference type="ChEBI" id="CHEBI:15378"/>
        <dbReference type="ChEBI" id="CHEBI:30616"/>
        <dbReference type="ChEBI" id="CHEBI:43474"/>
        <dbReference type="ChEBI" id="CHEBI:58702"/>
        <dbReference type="ChEBI" id="CHEBI:456215"/>
        <dbReference type="EC" id="2.7.9.2"/>
    </reaction>
</comment>
<evidence type="ECO:0000256" key="10">
    <source>
        <dbReference type="ARBA" id="ARBA00022777"/>
    </source>
</evidence>
<dbReference type="InterPro" id="IPR015813">
    <property type="entry name" value="Pyrv/PenolPyrv_kinase-like_dom"/>
</dbReference>
<evidence type="ECO:0000256" key="7">
    <source>
        <dbReference type="ARBA" id="ARBA00022679"/>
    </source>
</evidence>
<dbReference type="UniPathway" id="UPA00138"/>
<dbReference type="InterPro" id="IPR040442">
    <property type="entry name" value="Pyrv_kinase-like_dom_sf"/>
</dbReference>
<dbReference type="Gene3D" id="3.20.20.60">
    <property type="entry name" value="Phosphoenolpyruvate-binding domains"/>
    <property type="match status" value="1"/>
</dbReference>
<dbReference type="AlphaFoldDB" id="A0A563VLP3"/>
<evidence type="ECO:0000259" key="17">
    <source>
        <dbReference type="Pfam" id="PF02896"/>
    </source>
</evidence>
<feature type="domain" description="PEP-utilising enzyme mobile" evidence="15">
    <location>
        <begin position="415"/>
        <end position="485"/>
    </location>
</feature>
<evidence type="ECO:0000259" key="15">
    <source>
        <dbReference type="Pfam" id="PF00391"/>
    </source>
</evidence>
<evidence type="ECO:0000256" key="13">
    <source>
        <dbReference type="ARBA" id="ARBA00033470"/>
    </source>
</evidence>
<reference evidence="18 19" key="1">
    <citation type="submission" date="2019-01" db="EMBL/GenBank/DDBJ databases">
        <authorList>
            <person name="Brito A."/>
        </authorList>
    </citation>
    <scope>NUCLEOTIDE SEQUENCE [LARGE SCALE GENOMIC DNA]</scope>
    <source>
        <strain evidence="18">1</strain>
    </source>
</reference>
<keyword evidence="11" id="KW-0067">ATP-binding</keyword>
<keyword evidence="8" id="KW-0479">Metal-binding</keyword>
<dbReference type="InterPro" id="IPR002192">
    <property type="entry name" value="PPDK_AMP/ATP-bd"/>
</dbReference>
<dbReference type="PANTHER" id="PTHR43030:SF1">
    <property type="entry name" value="PHOSPHOENOLPYRUVATE SYNTHASE"/>
    <property type="match status" value="1"/>
</dbReference>
<dbReference type="Pfam" id="PF01326">
    <property type="entry name" value="PPDK_N"/>
    <property type="match status" value="1"/>
</dbReference>
<dbReference type="Pfam" id="PF00391">
    <property type="entry name" value="PEP-utilizers"/>
    <property type="match status" value="1"/>
</dbReference>
<dbReference type="InterPro" id="IPR008279">
    <property type="entry name" value="PEP-util_enz_mobile_dom"/>
</dbReference>
<organism evidence="18 19">
    <name type="scientific">Hyella patelloides LEGE 07179</name>
    <dbReference type="NCBI Taxonomy" id="945734"/>
    <lineage>
        <taxon>Bacteria</taxon>
        <taxon>Bacillati</taxon>
        <taxon>Cyanobacteriota</taxon>
        <taxon>Cyanophyceae</taxon>
        <taxon>Pleurocapsales</taxon>
        <taxon>Hyellaceae</taxon>
        <taxon>Hyella</taxon>
    </lineage>
</organism>
<dbReference type="GO" id="GO:0005524">
    <property type="term" value="F:ATP binding"/>
    <property type="evidence" value="ECO:0007669"/>
    <property type="project" value="UniProtKB-KW"/>
</dbReference>
<dbReference type="OrthoDB" id="9765468at2"/>
<evidence type="ECO:0000313" key="19">
    <source>
        <dbReference type="Proteomes" id="UP000320055"/>
    </source>
</evidence>
<evidence type="ECO:0000256" key="5">
    <source>
        <dbReference type="ARBA" id="ARBA00011996"/>
    </source>
</evidence>
<evidence type="ECO:0000256" key="4">
    <source>
        <dbReference type="ARBA" id="ARBA00007837"/>
    </source>
</evidence>
<evidence type="ECO:0000256" key="8">
    <source>
        <dbReference type="ARBA" id="ARBA00022723"/>
    </source>
</evidence>
<accession>A0A563VLP3</accession>
<gene>
    <name evidence="18" type="ORF">H1P_1440003</name>
</gene>
<evidence type="ECO:0000256" key="1">
    <source>
        <dbReference type="ARBA" id="ARBA00001946"/>
    </source>
</evidence>
<evidence type="ECO:0000259" key="16">
    <source>
        <dbReference type="Pfam" id="PF01326"/>
    </source>
</evidence>
<evidence type="ECO:0000256" key="12">
    <source>
        <dbReference type="ARBA" id="ARBA00022842"/>
    </source>
</evidence>
<comment type="pathway">
    <text evidence="3">Carbohydrate biosynthesis; gluconeogenesis.</text>
</comment>
<dbReference type="EMBL" id="CAACVJ010000051">
    <property type="protein sequence ID" value="VEP12338.1"/>
    <property type="molecule type" value="Genomic_DNA"/>
</dbReference>
<dbReference type="GO" id="GO:0046872">
    <property type="term" value="F:metal ion binding"/>
    <property type="evidence" value="ECO:0007669"/>
    <property type="project" value="UniProtKB-KW"/>
</dbReference>
<dbReference type="Gene3D" id="3.30.1490.20">
    <property type="entry name" value="ATP-grasp fold, A domain"/>
    <property type="match status" value="1"/>
</dbReference>
<dbReference type="Pfam" id="PF02896">
    <property type="entry name" value="PEP-utilizers_C"/>
    <property type="match status" value="1"/>
</dbReference>
<keyword evidence="9" id="KW-0547">Nucleotide-binding</keyword>
<feature type="domain" description="Pyruvate phosphate dikinase AMP/ATP-binding" evidence="16">
    <location>
        <begin position="17"/>
        <end position="340"/>
    </location>
</feature>
<dbReference type="SUPFAM" id="SSF56059">
    <property type="entry name" value="Glutathione synthetase ATP-binding domain-like"/>
    <property type="match status" value="1"/>
</dbReference>
<dbReference type="InterPro" id="IPR036637">
    <property type="entry name" value="Phosphohistidine_dom_sf"/>
</dbReference>
<keyword evidence="7" id="KW-0808">Transferase</keyword>
<comment type="similarity">
    <text evidence="4">Belongs to the PEP-utilizing enzyme family.</text>
</comment>
<dbReference type="SUPFAM" id="SSF52009">
    <property type="entry name" value="Phosphohistidine domain"/>
    <property type="match status" value="1"/>
</dbReference>
<sequence length="808" mass="89740">MNNLYWLSQITATEQSLMGEKIFLLSQFLQFNFPIVPGFVLSSDVFQELLNGLDDSQSLVSDLLQSSFHLNRNNYQALQTVANKSRSIIIETAFPERLLAKIFTAAQQLNSPQLILRPSLIVPNYQQRGNLGLLRSQICACHPDAISYGLKQVWADLFTAKSLFYWDKLGISLQEIKFAILIQPLDKAISSGTVELRESDEAPSFYLSSNGDGGVSLTSDSAKVSLAKTSKSLISQQAIIQANWGLGHSLQRGEVEPDRCVVDLATANVISQKVGLKTRGYRLRNNASVADSADILEPYTLPDNEQEKIVLKPPKINALIQLIQNIIRKKPQIRYFEWILLPNSSNSDNHFFFTRLSYFTPALGGSLPRAQSSETTLLRGIGASQGQVTAEVVVDDSSHHDSDASTNKTSRNRLNSGAILVTKAIQPQDISLLQNLGGIITEIGGQTSHGAIIARELGIPAMVAAKGATQILQTGDIITLDGGQGIVYASETRPFTIHSNHNQATLEYYAGTANTNVPLATQLMVNLSQPNLIEQAVNLPIDGVGLLRSEFMLLKLLSVRSLKEWLQPNYQKELLNYLTQTIRQFTLSFAPKPIFYRSIDFPSLDKETNNSAIGIRGTYSYLIDPAFFQLELTALERVMAEGYSNLKLILPFVRSIREWQFCRNLVQKAGLSNYPDFQLWMMAEIPSVIFMLPEYIAAGVEGIAIGMNDLTQLLLGVDREQENLAQQTISSNSVALETAIAQLIKTAQTHQIPASICLSANRYNPDLIDKLVRWRITIISVESQIITDTYQAIARAEKRLIFQEHLKY</sequence>
<keyword evidence="10" id="KW-0418">Kinase</keyword>
<proteinExistence type="inferred from homology"/>
<dbReference type="RefSeq" id="WP_144870275.1">
    <property type="nucleotide sequence ID" value="NZ_LR213895.1"/>
</dbReference>
<dbReference type="InterPro" id="IPR013815">
    <property type="entry name" value="ATP_grasp_subdomain_1"/>
</dbReference>
<evidence type="ECO:0000256" key="2">
    <source>
        <dbReference type="ARBA" id="ARBA00002988"/>
    </source>
</evidence>
<dbReference type="GO" id="GO:0008986">
    <property type="term" value="F:pyruvate, water dikinase activity"/>
    <property type="evidence" value="ECO:0007669"/>
    <property type="project" value="UniProtKB-EC"/>
</dbReference>